<name>A0A0B6YQ77_9EUPU</name>
<sequence>PTASTLLNRDTQNASPFFRDQVNEASSHSNSDVVKIIQEMRTQFYNREAAFKQKFEELQSRFTAVEQANSDLVKSVKDLNQHVVDTSSKYCNGDFCWSINNFSQYRFKLEAGESTNLL</sequence>
<dbReference type="Gene3D" id="2.60.210.10">
    <property type="entry name" value="Apoptosis, Tumor Necrosis Factor Receptor Associated Protein 2, Chain A"/>
    <property type="match status" value="1"/>
</dbReference>
<accession>A0A0B6YQ77</accession>
<reference evidence="1" key="1">
    <citation type="submission" date="2014-12" db="EMBL/GenBank/DDBJ databases">
        <title>Insight into the proteome of Arion vulgaris.</title>
        <authorList>
            <person name="Aradska J."/>
            <person name="Bulat T."/>
            <person name="Smidak R."/>
            <person name="Sarate P."/>
            <person name="Gangsoo J."/>
            <person name="Sialana F."/>
            <person name="Bilban M."/>
            <person name="Lubec G."/>
        </authorList>
    </citation>
    <scope>NUCLEOTIDE SEQUENCE</scope>
    <source>
        <tissue evidence="1">Skin</tissue>
    </source>
</reference>
<evidence type="ECO:0000313" key="1">
    <source>
        <dbReference type="EMBL" id="CEK58409.1"/>
    </source>
</evidence>
<gene>
    <name evidence="1" type="primary">ORF32985</name>
</gene>
<dbReference type="AlphaFoldDB" id="A0A0B6YQ77"/>
<protein>
    <submittedName>
        <fullName evidence="1">Uncharacterized protein</fullName>
    </submittedName>
</protein>
<feature type="non-terminal residue" evidence="1">
    <location>
        <position position="118"/>
    </location>
</feature>
<dbReference type="InterPro" id="IPR008974">
    <property type="entry name" value="TRAF-like"/>
</dbReference>
<organism evidence="1">
    <name type="scientific">Arion vulgaris</name>
    <dbReference type="NCBI Taxonomy" id="1028688"/>
    <lineage>
        <taxon>Eukaryota</taxon>
        <taxon>Metazoa</taxon>
        <taxon>Spiralia</taxon>
        <taxon>Lophotrochozoa</taxon>
        <taxon>Mollusca</taxon>
        <taxon>Gastropoda</taxon>
        <taxon>Heterobranchia</taxon>
        <taxon>Euthyneura</taxon>
        <taxon>Panpulmonata</taxon>
        <taxon>Eupulmonata</taxon>
        <taxon>Stylommatophora</taxon>
        <taxon>Helicina</taxon>
        <taxon>Arionoidea</taxon>
        <taxon>Arionidae</taxon>
        <taxon>Arion</taxon>
    </lineage>
</organism>
<feature type="non-terminal residue" evidence="1">
    <location>
        <position position="1"/>
    </location>
</feature>
<proteinExistence type="predicted"/>
<dbReference type="EMBL" id="HACG01011544">
    <property type="protein sequence ID" value="CEK58409.1"/>
    <property type="molecule type" value="Transcribed_RNA"/>
</dbReference>